<feature type="compositionally biased region" description="Low complexity" evidence="1">
    <location>
        <begin position="34"/>
        <end position="43"/>
    </location>
</feature>
<protein>
    <submittedName>
        <fullName evidence="2">Uncharacterized protein</fullName>
    </submittedName>
</protein>
<feature type="compositionally biased region" description="Acidic residues" evidence="1">
    <location>
        <begin position="50"/>
        <end position="64"/>
    </location>
</feature>
<evidence type="ECO:0000313" key="2">
    <source>
        <dbReference type="EMBL" id="TBO55142.1"/>
    </source>
</evidence>
<proteinExistence type="predicted"/>
<dbReference type="EMBL" id="SIXH01000582">
    <property type="protein sequence ID" value="TBO55142.1"/>
    <property type="molecule type" value="Genomic_DNA"/>
</dbReference>
<keyword evidence="3" id="KW-1185">Reference proteome</keyword>
<sequence length="71" mass="7580">MRPRLSGLLRKAARGRNRSPGDGPGAEGTRKTAGDAATDAPAARIHAELAEELPDEDLGEDLADFLEHYEP</sequence>
<evidence type="ECO:0000313" key="3">
    <source>
        <dbReference type="Proteomes" id="UP000292452"/>
    </source>
</evidence>
<organism evidence="2 3">
    <name type="scientific">Streptomyces kasugaensis</name>
    <dbReference type="NCBI Taxonomy" id="1946"/>
    <lineage>
        <taxon>Bacteria</taxon>
        <taxon>Bacillati</taxon>
        <taxon>Actinomycetota</taxon>
        <taxon>Actinomycetes</taxon>
        <taxon>Kitasatosporales</taxon>
        <taxon>Streptomycetaceae</taxon>
        <taxon>Streptomyces</taxon>
    </lineage>
</organism>
<name>A0A4Q9HKC1_STRKA</name>
<reference evidence="2 3" key="1">
    <citation type="submission" date="2019-02" db="EMBL/GenBank/DDBJ databases">
        <title>Draft Genome Sequence of Streptomyces sp. AM-2504, identified by 16S rRNA comparative analysis as a Streptomyces Kasugaensis strain.</title>
        <authorList>
            <person name="Napolioni V."/>
            <person name="Giuliodori A.M."/>
            <person name="Spurio R."/>
            <person name="Fabbretti A."/>
        </authorList>
    </citation>
    <scope>NUCLEOTIDE SEQUENCE [LARGE SCALE GENOMIC DNA]</scope>
    <source>
        <strain evidence="2 3">AM-2504</strain>
    </source>
</reference>
<evidence type="ECO:0000256" key="1">
    <source>
        <dbReference type="SAM" id="MobiDB-lite"/>
    </source>
</evidence>
<feature type="region of interest" description="Disordered" evidence="1">
    <location>
        <begin position="1"/>
        <end position="71"/>
    </location>
</feature>
<dbReference type="RefSeq" id="WP_131126214.1">
    <property type="nucleotide sequence ID" value="NZ_SIXH01000582.1"/>
</dbReference>
<dbReference type="Proteomes" id="UP000292452">
    <property type="component" value="Unassembled WGS sequence"/>
</dbReference>
<comment type="caution">
    <text evidence="2">The sequence shown here is derived from an EMBL/GenBank/DDBJ whole genome shotgun (WGS) entry which is preliminary data.</text>
</comment>
<gene>
    <name evidence="2" type="ORF">EYS09_34830</name>
</gene>
<accession>A0A4Q9HKC1</accession>
<dbReference type="AlphaFoldDB" id="A0A4Q9HKC1"/>
<feature type="non-terminal residue" evidence="2">
    <location>
        <position position="71"/>
    </location>
</feature>